<dbReference type="InterPro" id="IPR011335">
    <property type="entry name" value="Restrct_endonuc-II-like"/>
</dbReference>
<dbReference type="Pfam" id="PF03477">
    <property type="entry name" value="ATP-cone"/>
    <property type="match status" value="1"/>
</dbReference>
<sequence>MSKLINVIKATGEIEPFSESKVISSLMRAGADRVLAQKILTRIRPSLYPNIPTFEIYSAVMRILKKEQKPVADRYNLKKAIMDLGPTGYPFEKFVAGLLISQGHKTQTNQIVRGRCVSHEIDVVAQNDKKYMVECKFHSIPGGRTDVKVALYTYARFLDIKEKGKFDIPWLITNTKITQDAKDYALCVGMRVTAWDYPQGEGLNELIDKSGLHPVTSLTSLSEQKKRELIERGIVFCKDLVSCQK</sequence>
<evidence type="ECO:0000313" key="5">
    <source>
        <dbReference type="EMBL" id="PJC28589.1"/>
    </source>
</evidence>
<keyword evidence="1 3" id="KW-0547">Nucleotide-binding</keyword>
<dbReference type="Proteomes" id="UP000230885">
    <property type="component" value="Unassembled WGS sequence"/>
</dbReference>
<protein>
    <submittedName>
        <fullName evidence="5">ATPase</fullName>
    </submittedName>
</protein>
<dbReference type="InterPro" id="IPR005144">
    <property type="entry name" value="ATP-cone_dom"/>
</dbReference>
<dbReference type="GO" id="GO:0009307">
    <property type="term" value="P:DNA restriction-modification system"/>
    <property type="evidence" value="ECO:0007669"/>
    <property type="project" value="InterPro"/>
</dbReference>
<dbReference type="InterPro" id="IPR007560">
    <property type="entry name" value="Restrct_endonuc_IV_Mrr"/>
</dbReference>
<evidence type="ECO:0000256" key="1">
    <source>
        <dbReference type="ARBA" id="ARBA00022741"/>
    </source>
</evidence>
<reference evidence="6" key="1">
    <citation type="submission" date="2017-09" db="EMBL/GenBank/DDBJ databases">
        <title>Depth-based differentiation of microbial function through sediment-hosted aquifers and enrichment of novel symbionts in the deep terrestrial subsurface.</title>
        <authorList>
            <person name="Probst A.J."/>
            <person name="Ladd B."/>
            <person name="Jarett J.K."/>
            <person name="Geller-Mcgrath D.E."/>
            <person name="Sieber C.M.K."/>
            <person name="Emerson J.B."/>
            <person name="Anantharaman K."/>
            <person name="Thomas B.C."/>
            <person name="Malmstrom R."/>
            <person name="Stieglmeier M."/>
            <person name="Klingl A."/>
            <person name="Woyke T."/>
            <person name="Ryan C.M."/>
            <person name="Banfield J.F."/>
        </authorList>
    </citation>
    <scope>NUCLEOTIDE SEQUENCE [LARGE SCALE GENOMIC DNA]</scope>
</reference>
<dbReference type="GO" id="GO:0005524">
    <property type="term" value="F:ATP binding"/>
    <property type="evidence" value="ECO:0007669"/>
    <property type="project" value="UniProtKB-UniRule"/>
</dbReference>
<dbReference type="Pfam" id="PF04471">
    <property type="entry name" value="Mrr_cat"/>
    <property type="match status" value="1"/>
</dbReference>
<evidence type="ECO:0000256" key="3">
    <source>
        <dbReference type="PROSITE-ProRule" id="PRU00492"/>
    </source>
</evidence>
<feature type="domain" description="ATP-cone" evidence="4">
    <location>
        <begin position="5"/>
        <end position="86"/>
    </location>
</feature>
<dbReference type="PROSITE" id="PS51161">
    <property type="entry name" value="ATP_CONE"/>
    <property type="match status" value="1"/>
</dbReference>
<dbReference type="GO" id="GO:0004519">
    <property type="term" value="F:endonuclease activity"/>
    <property type="evidence" value="ECO:0007669"/>
    <property type="project" value="InterPro"/>
</dbReference>
<evidence type="ECO:0000259" key="4">
    <source>
        <dbReference type="PROSITE" id="PS51161"/>
    </source>
</evidence>
<dbReference type="SUPFAM" id="SSF52980">
    <property type="entry name" value="Restriction endonuclease-like"/>
    <property type="match status" value="1"/>
</dbReference>
<dbReference type="GO" id="GO:0003677">
    <property type="term" value="F:DNA binding"/>
    <property type="evidence" value="ECO:0007669"/>
    <property type="project" value="InterPro"/>
</dbReference>
<dbReference type="CDD" id="cd22308">
    <property type="entry name" value="Af1548-like"/>
    <property type="match status" value="1"/>
</dbReference>
<dbReference type="Gene3D" id="3.40.1350.10">
    <property type="match status" value="1"/>
</dbReference>
<organism evidence="5 6">
    <name type="scientific">Candidatus Shapirobacteria bacterium CG_4_9_14_0_2_um_filter_40_11</name>
    <dbReference type="NCBI Taxonomy" id="1974876"/>
    <lineage>
        <taxon>Bacteria</taxon>
        <taxon>Candidatus Shapironibacteriota</taxon>
    </lineage>
</organism>
<dbReference type="AlphaFoldDB" id="A0A2M8ETZ7"/>
<evidence type="ECO:0000256" key="2">
    <source>
        <dbReference type="ARBA" id="ARBA00022840"/>
    </source>
</evidence>
<comment type="caution">
    <text evidence="5">The sequence shown here is derived from an EMBL/GenBank/DDBJ whole genome shotgun (WGS) entry which is preliminary data.</text>
</comment>
<proteinExistence type="predicted"/>
<dbReference type="EMBL" id="PFSE01000060">
    <property type="protein sequence ID" value="PJC28589.1"/>
    <property type="molecule type" value="Genomic_DNA"/>
</dbReference>
<accession>A0A2M8ETZ7</accession>
<keyword evidence="2 3" id="KW-0067">ATP-binding</keyword>
<gene>
    <name evidence="5" type="ORF">CO053_03870</name>
</gene>
<evidence type="ECO:0000313" key="6">
    <source>
        <dbReference type="Proteomes" id="UP000230885"/>
    </source>
</evidence>
<name>A0A2M8ETZ7_9BACT</name>
<dbReference type="InterPro" id="IPR011856">
    <property type="entry name" value="tRNA_endonuc-like_dom_sf"/>
</dbReference>